<dbReference type="RefSeq" id="XP_680669.1">
    <property type="nucleotide sequence ID" value="XM_675577.1"/>
</dbReference>
<evidence type="ECO:0000256" key="5">
    <source>
        <dbReference type="ARBA" id="ARBA00038359"/>
    </source>
</evidence>
<dbReference type="InterPro" id="IPR052337">
    <property type="entry name" value="SAT4-like"/>
</dbReference>
<name>Q5AWD0_EMENI</name>
<reference evidence="9" key="2">
    <citation type="journal article" date="2009" name="Fungal Genet. Biol.">
        <title>The 2008 update of the Aspergillus nidulans genome annotation: a community effort.</title>
        <authorList>
            <person name="Wortman J.R."/>
            <person name="Gilsenan J.M."/>
            <person name="Joardar V."/>
            <person name="Deegan J."/>
            <person name="Clutterbuck J."/>
            <person name="Andersen M.R."/>
            <person name="Archer D."/>
            <person name="Bencina M."/>
            <person name="Braus G."/>
            <person name="Coutinho P."/>
            <person name="von Dohren H."/>
            <person name="Doonan J."/>
            <person name="Driessen A.J."/>
            <person name="Durek P."/>
            <person name="Espeso E."/>
            <person name="Fekete E."/>
            <person name="Flipphi M."/>
            <person name="Estrada C.G."/>
            <person name="Geysens S."/>
            <person name="Goldman G."/>
            <person name="de Groot P.W."/>
            <person name="Hansen K."/>
            <person name="Harris S.D."/>
            <person name="Heinekamp T."/>
            <person name="Helmstaedt K."/>
            <person name="Henrissat B."/>
            <person name="Hofmann G."/>
            <person name="Homan T."/>
            <person name="Horio T."/>
            <person name="Horiuchi H."/>
            <person name="James S."/>
            <person name="Jones M."/>
            <person name="Karaffa L."/>
            <person name="Karanyi Z."/>
            <person name="Kato M."/>
            <person name="Keller N."/>
            <person name="Kelly D.E."/>
            <person name="Kiel J.A."/>
            <person name="Kim J.M."/>
            <person name="van der Klei I.J."/>
            <person name="Klis F.M."/>
            <person name="Kovalchuk A."/>
            <person name="Krasevec N."/>
            <person name="Kubicek C.P."/>
            <person name="Liu B."/>
            <person name="Maccabe A."/>
            <person name="Meyer V."/>
            <person name="Mirabito P."/>
            <person name="Miskei M."/>
            <person name="Mos M."/>
            <person name="Mullins J."/>
            <person name="Nelson D.R."/>
            <person name="Nielsen J."/>
            <person name="Oakley B.R."/>
            <person name="Osmani S.A."/>
            <person name="Pakula T."/>
            <person name="Paszewski A."/>
            <person name="Paulsen I."/>
            <person name="Pilsyk S."/>
            <person name="Pocsi I."/>
            <person name="Punt P.J."/>
            <person name="Ram A.F."/>
            <person name="Ren Q."/>
            <person name="Robellet X."/>
            <person name="Robson G."/>
            <person name="Seiboth B."/>
            <person name="van Solingen P."/>
            <person name="Specht T."/>
            <person name="Sun J."/>
            <person name="Taheri-Talesh N."/>
            <person name="Takeshita N."/>
            <person name="Ussery D."/>
            <person name="vanKuyk P.A."/>
            <person name="Visser H."/>
            <person name="van de Vondervoort P.J."/>
            <person name="de Vries R.P."/>
            <person name="Walton J."/>
            <person name="Xiang X."/>
            <person name="Xiong Y."/>
            <person name="Zeng A.P."/>
            <person name="Brandt B.W."/>
            <person name="Cornell M.J."/>
            <person name="van den Hondel C.A."/>
            <person name="Visser J."/>
            <person name="Oliver S.G."/>
            <person name="Turner G."/>
        </authorList>
    </citation>
    <scope>GENOME REANNOTATION</scope>
    <source>
        <strain evidence="9">FGSC A4 / ATCC 38163 / CBS 112.46 / NRRL 194 / M139</strain>
    </source>
</reference>
<dbReference type="HOGENOM" id="CLU_804171_0_0_1"/>
<accession>C8VCE4</accession>
<dbReference type="eggNOG" id="ENOG502SHNK">
    <property type="taxonomic scope" value="Eukaryota"/>
</dbReference>
<dbReference type="GO" id="GO:0016020">
    <property type="term" value="C:membrane"/>
    <property type="evidence" value="ECO:0007669"/>
    <property type="project" value="UniProtKB-SubCell"/>
</dbReference>
<organism evidence="8 9">
    <name type="scientific">Emericella nidulans (strain FGSC A4 / ATCC 38163 / CBS 112.46 / NRRL 194 / M139)</name>
    <name type="common">Aspergillus nidulans</name>
    <dbReference type="NCBI Taxonomy" id="227321"/>
    <lineage>
        <taxon>Eukaryota</taxon>
        <taxon>Fungi</taxon>
        <taxon>Dikarya</taxon>
        <taxon>Ascomycota</taxon>
        <taxon>Pezizomycotina</taxon>
        <taxon>Eurotiomycetes</taxon>
        <taxon>Eurotiomycetidae</taxon>
        <taxon>Eurotiales</taxon>
        <taxon>Aspergillaceae</taxon>
        <taxon>Aspergillus</taxon>
        <taxon>Aspergillus subgen. Nidulantes</taxon>
    </lineage>
</organism>
<dbReference type="PANTHER" id="PTHR33048">
    <property type="entry name" value="PTH11-LIKE INTEGRAL MEMBRANE PROTEIN (AFU_ORTHOLOGUE AFUA_5G11245)"/>
    <property type="match status" value="1"/>
</dbReference>
<keyword evidence="4 6" id="KW-0472">Membrane</keyword>
<dbReference type="OMA" id="WKENANE"/>
<protein>
    <recommendedName>
        <fullName evidence="7">Rhodopsin domain-containing protein</fullName>
    </recommendedName>
</protein>
<dbReference type="Pfam" id="PF20684">
    <property type="entry name" value="Fung_rhodopsin"/>
    <property type="match status" value="1"/>
</dbReference>
<reference evidence="9" key="1">
    <citation type="journal article" date="2005" name="Nature">
        <title>Sequencing of Aspergillus nidulans and comparative analysis with A. fumigatus and A. oryzae.</title>
        <authorList>
            <person name="Galagan J.E."/>
            <person name="Calvo S.E."/>
            <person name="Cuomo C."/>
            <person name="Ma L.J."/>
            <person name="Wortman J.R."/>
            <person name="Batzoglou S."/>
            <person name="Lee S.I."/>
            <person name="Basturkmen M."/>
            <person name="Spevak C.C."/>
            <person name="Clutterbuck J."/>
            <person name="Kapitonov V."/>
            <person name="Jurka J."/>
            <person name="Scazzocchio C."/>
            <person name="Farman M."/>
            <person name="Butler J."/>
            <person name="Purcell S."/>
            <person name="Harris S."/>
            <person name="Braus G.H."/>
            <person name="Draht O."/>
            <person name="Busch S."/>
            <person name="D'Enfert C."/>
            <person name="Bouchier C."/>
            <person name="Goldman G.H."/>
            <person name="Bell-Pedersen D."/>
            <person name="Griffiths-Jones S."/>
            <person name="Doonan J.H."/>
            <person name="Yu J."/>
            <person name="Vienken K."/>
            <person name="Pain A."/>
            <person name="Freitag M."/>
            <person name="Selker E.U."/>
            <person name="Archer D.B."/>
            <person name="Penalva M.A."/>
            <person name="Oakley B.R."/>
            <person name="Momany M."/>
            <person name="Tanaka T."/>
            <person name="Kumagai T."/>
            <person name="Asai K."/>
            <person name="Machida M."/>
            <person name="Nierman W.C."/>
            <person name="Denning D.W."/>
            <person name="Caddick M."/>
            <person name="Hynes M."/>
            <person name="Paoletti M."/>
            <person name="Fischer R."/>
            <person name="Miller B."/>
            <person name="Dyer P."/>
            <person name="Sachs M.S."/>
            <person name="Osmani S.A."/>
            <person name="Birren B.W."/>
        </authorList>
    </citation>
    <scope>NUCLEOTIDE SEQUENCE [LARGE SCALE GENOMIC DNA]</scope>
    <source>
        <strain evidence="9">FGSC A4 / ATCC 38163 / CBS 112.46 / NRRL 194 / M139</strain>
    </source>
</reference>
<dbReference type="InParanoid" id="Q5AWD0"/>
<dbReference type="KEGG" id="ani:ANIA_07400"/>
<evidence type="ECO:0000256" key="4">
    <source>
        <dbReference type="ARBA" id="ARBA00023136"/>
    </source>
</evidence>
<evidence type="ECO:0000259" key="7">
    <source>
        <dbReference type="Pfam" id="PF20684"/>
    </source>
</evidence>
<comment type="similarity">
    <text evidence="5">Belongs to the SAT4 family.</text>
</comment>
<feature type="domain" description="Rhodopsin" evidence="7">
    <location>
        <begin position="48"/>
        <end position="203"/>
    </location>
</feature>
<evidence type="ECO:0000256" key="1">
    <source>
        <dbReference type="ARBA" id="ARBA00004141"/>
    </source>
</evidence>
<dbReference type="PANTHER" id="PTHR33048:SF143">
    <property type="entry name" value="EXTRACELLULAR MEMBRANE PROTEIN CFEM DOMAIN-CONTAINING PROTEIN-RELATED"/>
    <property type="match status" value="1"/>
</dbReference>
<feature type="transmembrane region" description="Helical" evidence="6">
    <location>
        <begin position="52"/>
        <end position="71"/>
    </location>
</feature>
<evidence type="ECO:0000256" key="3">
    <source>
        <dbReference type="ARBA" id="ARBA00022989"/>
    </source>
</evidence>
<sequence>MCKQPVRDKSWVAPAATIVTGSLALICVLVRVHDCLSRKEFKWADVCAVLTYIPAIILTKVAIVCFFMQVFPGPKFRMLCYGTIVWCFLFMISTTIAAILACVPVEKLWTNWMGNNEGVCYDNNAFWWTHSAINIATDLWILGMPIPLLLKLQLKLKKKIYLLLMFSVGTVITVISIVRFSGLLKYSTSANITLCCCMPAILSALRRTFPGVFDSQNQSLRYNSSPFSSNAIQKMVTHEVTYMPRAANSDDAIELVSRGNGSGPKNSCKVMRVQPSYFCNPLHTKETRLGRRESITSLRGINLATPLGAGLAFPLNGIFAGQRSSPRMEVFGKLSMLRCSRLIKR</sequence>
<feature type="transmembrane region" description="Helical" evidence="6">
    <location>
        <begin position="12"/>
        <end position="32"/>
    </location>
</feature>
<dbReference type="GeneID" id="2869875"/>
<keyword evidence="9" id="KW-1185">Reference proteome</keyword>
<feature type="transmembrane region" description="Helical" evidence="6">
    <location>
        <begin position="160"/>
        <end position="180"/>
    </location>
</feature>
<dbReference type="Proteomes" id="UP000000560">
    <property type="component" value="Chromosome IV"/>
</dbReference>
<comment type="subcellular location">
    <subcellularLocation>
        <location evidence="1">Membrane</location>
        <topology evidence="1">Multi-pass membrane protein</topology>
    </subcellularLocation>
</comment>
<feature type="transmembrane region" description="Helical" evidence="6">
    <location>
        <begin position="125"/>
        <end position="148"/>
    </location>
</feature>
<gene>
    <name evidence="8" type="ORF">ANIA_07400</name>
</gene>
<dbReference type="OrthoDB" id="2496787at2759"/>
<evidence type="ECO:0000313" key="9">
    <source>
        <dbReference type="Proteomes" id="UP000000560"/>
    </source>
</evidence>
<accession>Q5AWD0</accession>
<evidence type="ECO:0000313" key="8">
    <source>
        <dbReference type="EMBL" id="CBF78457.1"/>
    </source>
</evidence>
<keyword evidence="3 6" id="KW-1133">Transmembrane helix</keyword>
<dbReference type="EMBL" id="BN001304">
    <property type="protein sequence ID" value="CBF78457.1"/>
    <property type="molecule type" value="Genomic_DNA"/>
</dbReference>
<dbReference type="AlphaFoldDB" id="Q5AWD0"/>
<evidence type="ECO:0000256" key="6">
    <source>
        <dbReference type="SAM" id="Phobius"/>
    </source>
</evidence>
<proteinExistence type="inferred from homology"/>
<evidence type="ECO:0000256" key="2">
    <source>
        <dbReference type="ARBA" id="ARBA00022692"/>
    </source>
</evidence>
<keyword evidence="2 6" id="KW-0812">Transmembrane</keyword>
<feature type="transmembrane region" description="Helical" evidence="6">
    <location>
        <begin position="83"/>
        <end position="105"/>
    </location>
</feature>
<dbReference type="InterPro" id="IPR049326">
    <property type="entry name" value="Rhodopsin_dom_fungi"/>
</dbReference>